<proteinExistence type="predicted"/>
<dbReference type="Gene3D" id="3.90.228.10">
    <property type="match status" value="1"/>
</dbReference>
<evidence type="ECO:0000313" key="1">
    <source>
        <dbReference type="EMBL" id="CAL1549084.1"/>
    </source>
</evidence>
<reference evidence="1 2" key="1">
    <citation type="submission" date="2024-04" db="EMBL/GenBank/DDBJ databases">
        <authorList>
            <consortium name="Genoscope - CEA"/>
            <person name="William W."/>
        </authorList>
    </citation>
    <scope>NUCLEOTIDE SEQUENCE [LARGE SCALE GENOMIC DNA]</scope>
</reference>
<evidence type="ECO:0000313" key="2">
    <source>
        <dbReference type="Proteomes" id="UP001497497"/>
    </source>
</evidence>
<organism evidence="1 2">
    <name type="scientific">Lymnaea stagnalis</name>
    <name type="common">Great pond snail</name>
    <name type="synonym">Helix stagnalis</name>
    <dbReference type="NCBI Taxonomy" id="6523"/>
    <lineage>
        <taxon>Eukaryota</taxon>
        <taxon>Metazoa</taxon>
        <taxon>Spiralia</taxon>
        <taxon>Lophotrochozoa</taxon>
        <taxon>Mollusca</taxon>
        <taxon>Gastropoda</taxon>
        <taxon>Heterobranchia</taxon>
        <taxon>Euthyneura</taxon>
        <taxon>Panpulmonata</taxon>
        <taxon>Hygrophila</taxon>
        <taxon>Lymnaeoidea</taxon>
        <taxon>Lymnaeidae</taxon>
        <taxon>Lymnaea</taxon>
    </lineage>
</organism>
<name>A0AAV2IVA7_LYMST</name>
<accession>A0AAV2IVA7</accession>
<protein>
    <recommendedName>
        <fullName evidence="3">Poly [ADP-ribose] polymerase</fullName>
    </recommendedName>
</protein>
<dbReference type="AlphaFoldDB" id="A0AAV2IVA7"/>
<feature type="non-terminal residue" evidence="1">
    <location>
        <position position="265"/>
    </location>
</feature>
<dbReference type="Proteomes" id="UP001497497">
    <property type="component" value="Unassembled WGS sequence"/>
</dbReference>
<evidence type="ECO:0008006" key="3">
    <source>
        <dbReference type="Google" id="ProtNLM"/>
    </source>
</evidence>
<gene>
    <name evidence="1" type="ORF">GSLYS_00022401001</name>
</gene>
<comment type="caution">
    <text evidence="1">The sequence shown here is derived from an EMBL/GenBank/DDBJ whole genome shotgun (WGS) entry which is preliminary data.</text>
</comment>
<keyword evidence="2" id="KW-1185">Reference proteome</keyword>
<dbReference type="EMBL" id="CAXITT010003595">
    <property type="protein sequence ID" value="CAL1549084.1"/>
    <property type="molecule type" value="Genomic_DNA"/>
</dbReference>
<sequence>MKKIITLDIREQCLHVDYFNQKIMKHWPRESRQKILKEAMKLSVWAERSIHPKTKHVGFRLIGEKPAIAQIKAFIHQEFLEESSHLPKRSLTSDNVPRRGTVDFMRYAADSDELFPSYWSLNKSKKFWSNLQNKISGKSKKLLVEVDKETKDAITKLVTQTLDIGLVGQGNDAAGINYSSLKVLDVKIVENAEMFELYRVQRKRLFDKMVRKGKICQDIGKLRGSKGRVCTTELLSDSMKKELYYEVNEHYLFHGTKSDTIEALI</sequence>